<keyword evidence="10" id="KW-1185">Reference proteome</keyword>
<feature type="transmembrane region" description="Helical" evidence="6">
    <location>
        <begin position="34"/>
        <end position="55"/>
    </location>
</feature>
<evidence type="ECO:0000259" key="7">
    <source>
        <dbReference type="Pfam" id="PF10035"/>
    </source>
</evidence>
<organism evidence="9 10">
    <name type="scientific">Enterococcus lemanii</name>
    <dbReference type="NCBI Taxonomy" id="1159752"/>
    <lineage>
        <taxon>Bacteria</taxon>
        <taxon>Bacillati</taxon>
        <taxon>Bacillota</taxon>
        <taxon>Bacilli</taxon>
        <taxon>Lactobacillales</taxon>
        <taxon>Enterococcaceae</taxon>
        <taxon>Enterococcus</taxon>
    </lineage>
</organism>
<evidence type="ECO:0000313" key="9">
    <source>
        <dbReference type="EMBL" id="MFC4718500.1"/>
    </source>
</evidence>
<gene>
    <name evidence="9" type="ORF">ACFO5I_01895</name>
</gene>
<proteinExistence type="inferred from homology"/>
<evidence type="ECO:0000259" key="8">
    <source>
        <dbReference type="Pfam" id="PF18955"/>
    </source>
</evidence>
<dbReference type="InterPro" id="IPR019264">
    <property type="entry name" value="DUF2179"/>
</dbReference>
<comment type="subcellular location">
    <subcellularLocation>
        <location evidence="1 6">Cell membrane</location>
        <topology evidence="1 6">Multi-pass membrane protein</topology>
    </subcellularLocation>
</comment>
<dbReference type="NCBIfam" id="NF003194">
    <property type="entry name" value="PRK04164.1-5"/>
    <property type="match status" value="1"/>
</dbReference>
<protein>
    <recommendedName>
        <fullName evidence="6">UPF0316 protein ACFO5I_01895</fullName>
    </recommendedName>
</protein>
<evidence type="ECO:0000256" key="2">
    <source>
        <dbReference type="ARBA" id="ARBA00022475"/>
    </source>
</evidence>
<keyword evidence="2 6" id="KW-1003">Cell membrane</keyword>
<dbReference type="EMBL" id="JBHSGS010000010">
    <property type="protein sequence ID" value="MFC4718500.1"/>
    <property type="molecule type" value="Genomic_DNA"/>
</dbReference>
<evidence type="ECO:0000256" key="6">
    <source>
        <dbReference type="HAMAP-Rule" id="MF_01515"/>
    </source>
</evidence>
<evidence type="ECO:0000256" key="3">
    <source>
        <dbReference type="ARBA" id="ARBA00022692"/>
    </source>
</evidence>
<evidence type="ECO:0000256" key="5">
    <source>
        <dbReference type="ARBA" id="ARBA00023136"/>
    </source>
</evidence>
<dbReference type="CDD" id="cd16381">
    <property type="entry name" value="YitT_C_like_1"/>
    <property type="match status" value="1"/>
</dbReference>
<dbReference type="Pfam" id="PF10035">
    <property type="entry name" value="DUF2179"/>
    <property type="match status" value="1"/>
</dbReference>
<evidence type="ECO:0000256" key="4">
    <source>
        <dbReference type="ARBA" id="ARBA00022989"/>
    </source>
</evidence>
<evidence type="ECO:0000313" key="10">
    <source>
        <dbReference type="Proteomes" id="UP001595969"/>
    </source>
</evidence>
<feature type="domain" description="DUF2179" evidence="7">
    <location>
        <begin position="115"/>
        <end position="167"/>
    </location>
</feature>
<dbReference type="RefSeq" id="WP_204654034.1">
    <property type="nucleotide sequence ID" value="NZ_JAFBFD010000018.1"/>
</dbReference>
<sequence length="180" mass="20549">MIDVKMLGMIFLINFTYVTVSTIRLMLMMKGYRLLAPLLSMVEITIYVLGLSLVLDRLDNLFNLFVYALGFGVGILMGIKIEDYLALGYIMTTVILPSNSQEERTLPNVLRENGYGVTQSMGEGLAGPRVILEILALRKNERNLYQIIQEVEPRAFIITYEPKYISGGFWSKKVQKRLRK</sequence>
<feature type="transmembrane region" description="Helical" evidence="6">
    <location>
        <begin position="61"/>
        <end position="79"/>
    </location>
</feature>
<keyword evidence="4 6" id="KW-1133">Transmembrane helix</keyword>
<dbReference type="HAMAP" id="MF_01515">
    <property type="entry name" value="UPF0316"/>
    <property type="match status" value="1"/>
</dbReference>
<comment type="caution">
    <text evidence="9">The sequence shown here is derived from an EMBL/GenBank/DDBJ whole genome shotgun (WGS) entry which is preliminary data.</text>
</comment>
<accession>A0ABV9MT67</accession>
<feature type="domain" description="DUF5698" evidence="8">
    <location>
        <begin position="22"/>
        <end position="79"/>
    </location>
</feature>
<dbReference type="InterPro" id="IPR022930">
    <property type="entry name" value="UPF0316"/>
</dbReference>
<dbReference type="Proteomes" id="UP001595969">
    <property type="component" value="Unassembled WGS sequence"/>
</dbReference>
<evidence type="ECO:0000256" key="1">
    <source>
        <dbReference type="ARBA" id="ARBA00004651"/>
    </source>
</evidence>
<dbReference type="PANTHER" id="PTHR40060">
    <property type="entry name" value="UPF0316 PROTEIN YEBE"/>
    <property type="match status" value="1"/>
</dbReference>
<dbReference type="Pfam" id="PF18955">
    <property type="entry name" value="DUF5698"/>
    <property type="match status" value="1"/>
</dbReference>
<feature type="transmembrane region" description="Helical" evidence="6">
    <location>
        <begin position="6"/>
        <end position="27"/>
    </location>
</feature>
<keyword evidence="3 6" id="KW-0812">Transmembrane</keyword>
<dbReference type="InterPro" id="IPR044035">
    <property type="entry name" value="DUF5698"/>
</dbReference>
<reference evidence="10" key="1">
    <citation type="journal article" date="2019" name="Int. J. Syst. Evol. Microbiol.">
        <title>The Global Catalogue of Microorganisms (GCM) 10K type strain sequencing project: providing services to taxonomists for standard genome sequencing and annotation.</title>
        <authorList>
            <consortium name="The Broad Institute Genomics Platform"/>
            <consortium name="The Broad Institute Genome Sequencing Center for Infectious Disease"/>
            <person name="Wu L."/>
            <person name="Ma J."/>
        </authorList>
    </citation>
    <scope>NUCLEOTIDE SEQUENCE [LARGE SCALE GENOMIC DNA]</scope>
    <source>
        <strain evidence="10">CGMCC 1.19032</strain>
    </source>
</reference>
<dbReference type="PANTHER" id="PTHR40060:SF1">
    <property type="entry name" value="UPF0316 PROTEIN YEBE"/>
    <property type="match status" value="1"/>
</dbReference>
<name>A0ABV9MT67_9ENTE</name>
<keyword evidence="5 6" id="KW-0472">Membrane</keyword>
<comment type="similarity">
    <text evidence="6">Belongs to the UPF0316 family.</text>
</comment>